<evidence type="ECO:0000259" key="1">
    <source>
        <dbReference type="Pfam" id="PF13976"/>
    </source>
</evidence>
<dbReference type="Proteomes" id="UP000257109">
    <property type="component" value="Unassembled WGS sequence"/>
</dbReference>
<evidence type="ECO:0000313" key="2">
    <source>
        <dbReference type="EMBL" id="RDX65891.1"/>
    </source>
</evidence>
<organism evidence="2 3">
    <name type="scientific">Mucuna pruriens</name>
    <name type="common">Velvet bean</name>
    <name type="synonym">Dolichos pruriens</name>
    <dbReference type="NCBI Taxonomy" id="157652"/>
    <lineage>
        <taxon>Eukaryota</taxon>
        <taxon>Viridiplantae</taxon>
        <taxon>Streptophyta</taxon>
        <taxon>Embryophyta</taxon>
        <taxon>Tracheophyta</taxon>
        <taxon>Spermatophyta</taxon>
        <taxon>Magnoliopsida</taxon>
        <taxon>eudicotyledons</taxon>
        <taxon>Gunneridae</taxon>
        <taxon>Pentapetalae</taxon>
        <taxon>rosids</taxon>
        <taxon>fabids</taxon>
        <taxon>Fabales</taxon>
        <taxon>Fabaceae</taxon>
        <taxon>Papilionoideae</taxon>
        <taxon>50 kb inversion clade</taxon>
        <taxon>NPAAA clade</taxon>
        <taxon>indigoferoid/millettioid clade</taxon>
        <taxon>Phaseoleae</taxon>
        <taxon>Mucuna</taxon>
    </lineage>
</organism>
<reference evidence="2" key="1">
    <citation type="submission" date="2018-05" db="EMBL/GenBank/DDBJ databases">
        <title>Draft genome of Mucuna pruriens seed.</title>
        <authorList>
            <person name="Nnadi N.E."/>
            <person name="Vos R."/>
            <person name="Hasami M.H."/>
            <person name="Devisetty U.K."/>
            <person name="Aguiy J.C."/>
        </authorList>
    </citation>
    <scope>NUCLEOTIDE SEQUENCE [LARGE SCALE GENOMIC DNA]</scope>
    <source>
        <strain evidence="2">JCA_2017</strain>
    </source>
</reference>
<dbReference type="EMBL" id="QJKJ01013689">
    <property type="protein sequence ID" value="RDX65891.1"/>
    <property type="molecule type" value="Genomic_DNA"/>
</dbReference>
<protein>
    <recommendedName>
        <fullName evidence="1">GAG-pre-integrase domain-containing protein</fullName>
    </recommendedName>
</protein>
<gene>
    <name evidence="2" type="ORF">CR513_55403</name>
</gene>
<sequence length="154" mass="17781">MTTNKIFLLYLNNAPRICLSTQLKDDAWLWHFRFGHLNFGGLKTFRQKEMVASLPNFQIPMKVCEKFVIGKQYREPFSKGNTQKAWKLLEVVHLDLYRSINPTSNGALTIFKNFKLMVEKEVGCPIQVCTQTVGENIPHVNLPNFVTYTTLNVN</sequence>
<feature type="non-terminal residue" evidence="2">
    <location>
        <position position="1"/>
    </location>
</feature>
<feature type="domain" description="GAG-pre-integrase" evidence="1">
    <location>
        <begin position="9"/>
        <end position="72"/>
    </location>
</feature>
<name>A0A371EIM0_MUCPR</name>
<comment type="caution">
    <text evidence="2">The sequence shown here is derived from an EMBL/GenBank/DDBJ whole genome shotgun (WGS) entry which is preliminary data.</text>
</comment>
<accession>A0A371EIM0</accession>
<dbReference type="InterPro" id="IPR025724">
    <property type="entry name" value="GAG-pre-integrase_dom"/>
</dbReference>
<proteinExistence type="predicted"/>
<dbReference type="OrthoDB" id="1426661at2759"/>
<dbReference type="Pfam" id="PF13976">
    <property type="entry name" value="gag_pre-integrs"/>
    <property type="match status" value="1"/>
</dbReference>
<dbReference type="AlphaFoldDB" id="A0A371EIM0"/>
<evidence type="ECO:0000313" key="3">
    <source>
        <dbReference type="Proteomes" id="UP000257109"/>
    </source>
</evidence>
<keyword evidence="3" id="KW-1185">Reference proteome</keyword>